<comment type="caution">
    <text evidence="2">The sequence shown here is derived from an EMBL/GenBank/DDBJ whole genome shotgun (WGS) entry which is preliminary data.</text>
</comment>
<accession>A0A7Y3S797</accession>
<keyword evidence="1" id="KW-0472">Membrane</keyword>
<protein>
    <submittedName>
        <fullName evidence="2">Uncharacterized protein</fullName>
    </submittedName>
</protein>
<dbReference type="EMBL" id="JABFCN010000030">
    <property type="protein sequence ID" value="NNU38408.1"/>
    <property type="molecule type" value="Genomic_DNA"/>
</dbReference>
<proteinExistence type="predicted"/>
<feature type="transmembrane region" description="Helical" evidence="1">
    <location>
        <begin position="44"/>
        <end position="64"/>
    </location>
</feature>
<keyword evidence="3" id="KW-1185">Reference proteome</keyword>
<reference evidence="2 3" key="1">
    <citation type="submission" date="2020-02" db="EMBL/GenBank/DDBJ databases">
        <authorList>
            <person name="Sun Q."/>
        </authorList>
    </citation>
    <scope>NUCLEOTIDE SEQUENCE [LARGE SCALE GENOMIC DNA]</scope>
    <source>
        <strain evidence="2 3">CCBAU 03386</strain>
    </source>
</reference>
<evidence type="ECO:0000256" key="1">
    <source>
        <dbReference type="SAM" id="Phobius"/>
    </source>
</evidence>
<evidence type="ECO:0000313" key="3">
    <source>
        <dbReference type="Proteomes" id="UP000519972"/>
    </source>
</evidence>
<dbReference type="Proteomes" id="UP000519972">
    <property type="component" value="Unassembled WGS sequence"/>
</dbReference>
<keyword evidence="1" id="KW-0812">Transmembrane</keyword>
<dbReference type="AlphaFoldDB" id="A0A7Y3S797"/>
<name>A0A7Y3S797_9HYPH</name>
<keyword evidence="1" id="KW-1133">Transmembrane helix</keyword>
<evidence type="ECO:0000313" key="2">
    <source>
        <dbReference type="EMBL" id="NNU38408.1"/>
    </source>
</evidence>
<feature type="transmembrane region" description="Helical" evidence="1">
    <location>
        <begin position="16"/>
        <end position="38"/>
    </location>
</feature>
<sequence length="88" mass="9817">MGKGGRRTQRTRTRKAISIILGVTLAGAGLLGFGYMQFHVVEPISIKLWLIPITILAAGVAILWDDFKNRWRDDSSPRSTPERPPASW</sequence>
<gene>
    <name evidence="2" type="ORF">G9X64_18350</name>
</gene>
<organism evidence="2 3">
    <name type="scientific">Rhizobium sophorae</name>
    <dbReference type="NCBI Taxonomy" id="1535242"/>
    <lineage>
        <taxon>Bacteria</taxon>
        <taxon>Pseudomonadati</taxon>
        <taxon>Pseudomonadota</taxon>
        <taxon>Alphaproteobacteria</taxon>
        <taxon>Hyphomicrobiales</taxon>
        <taxon>Rhizobiaceae</taxon>
        <taxon>Rhizobium/Agrobacterium group</taxon>
        <taxon>Rhizobium</taxon>
    </lineage>
</organism>